<sequence>MDAAFKTFIFDEINRELFEQRASLRDYIEQLPCPADPVAEIERMTEAVLGLVRTDAALLLSAVGTTLNNNSCRHVC</sequence>
<organism evidence="1 3">
    <name type="scientific">Symbiodinium natans</name>
    <dbReference type="NCBI Taxonomy" id="878477"/>
    <lineage>
        <taxon>Eukaryota</taxon>
        <taxon>Sar</taxon>
        <taxon>Alveolata</taxon>
        <taxon>Dinophyceae</taxon>
        <taxon>Suessiales</taxon>
        <taxon>Symbiodiniaceae</taxon>
        <taxon>Symbiodinium</taxon>
    </lineage>
</organism>
<reference evidence="1" key="1">
    <citation type="submission" date="2021-02" db="EMBL/GenBank/DDBJ databases">
        <authorList>
            <person name="Dougan E. K."/>
            <person name="Rhodes N."/>
            <person name="Thang M."/>
            <person name="Chan C."/>
        </authorList>
    </citation>
    <scope>NUCLEOTIDE SEQUENCE</scope>
</reference>
<evidence type="ECO:0000313" key="1">
    <source>
        <dbReference type="EMBL" id="CAE7417549.1"/>
    </source>
</evidence>
<keyword evidence="3" id="KW-1185">Reference proteome</keyword>
<dbReference type="Proteomes" id="UP000604046">
    <property type="component" value="Unassembled WGS sequence"/>
</dbReference>
<evidence type="ECO:0000313" key="2">
    <source>
        <dbReference type="EMBL" id="CAE7456587.1"/>
    </source>
</evidence>
<evidence type="ECO:0000313" key="3">
    <source>
        <dbReference type="Proteomes" id="UP000604046"/>
    </source>
</evidence>
<dbReference type="AlphaFoldDB" id="A0A812R2A3"/>
<protein>
    <submittedName>
        <fullName evidence="1">Uncharacterized protein</fullName>
    </submittedName>
</protein>
<dbReference type="EMBL" id="CAJNDS010002297">
    <property type="protein sequence ID" value="CAE7417549.1"/>
    <property type="molecule type" value="Genomic_DNA"/>
</dbReference>
<comment type="caution">
    <text evidence="1">The sequence shown here is derived from an EMBL/GenBank/DDBJ whole genome shotgun (WGS) entry which is preliminary data.</text>
</comment>
<name>A0A812R2A3_9DINO</name>
<proteinExistence type="predicted"/>
<gene>
    <name evidence="1" type="ORF">SNAT2548_LOCUS22706</name>
    <name evidence="2" type="ORF">SNAT2548_LOCUS25196</name>
</gene>
<accession>A0A812R2A3</accession>
<dbReference type="EMBL" id="CAJNDS010002382">
    <property type="protein sequence ID" value="CAE7456587.1"/>
    <property type="molecule type" value="Genomic_DNA"/>
</dbReference>